<protein>
    <submittedName>
        <fullName evidence="1">Uncharacterized protein</fullName>
    </submittedName>
</protein>
<reference evidence="1 2" key="1">
    <citation type="submission" date="2020-04" db="EMBL/GenBank/DDBJ databases">
        <title>Molecular characterization of pseudomonads from Agaricus bisporus reveal novel blotch 2 pathogens in Western Europe.</title>
        <authorList>
            <person name="Taparia T."/>
            <person name="Krijger M."/>
            <person name="Haynes E."/>
            <person name="Elpinstone J.G."/>
            <person name="Noble R."/>
            <person name="Van Der Wolf J."/>
        </authorList>
    </citation>
    <scope>NUCLEOTIDE SEQUENCE [LARGE SCALE GENOMIC DNA]</scope>
    <source>
        <strain evidence="1 2">IPO3738</strain>
    </source>
</reference>
<dbReference type="Proteomes" id="UP000517547">
    <property type="component" value="Unassembled WGS sequence"/>
</dbReference>
<proteinExistence type="predicted"/>
<gene>
    <name evidence="1" type="ORF">HX845_21395</name>
</gene>
<name>A0A7Y8CFJ6_9PSED</name>
<accession>A0A7Y8CFJ6</accession>
<dbReference type="AlphaFoldDB" id="A0A7Y8CFJ6"/>
<sequence length="74" mass="8269">MTPPRFILTYPSSPRHFALLDQNGICLGFKSCRTPPVNGNWVSVNEIRLCWLHHPLPANVRKDAGETDSALITP</sequence>
<evidence type="ECO:0000313" key="1">
    <source>
        <dbReference type="EMBL" id="NWC16226.1"/>
    </source>
</evidence>
<evidence type="ECO:0000313" key="2">
    <source>
        <dbReference type="Proteomes" id="UP000517547"/>
    </source>
</evidence>
<organism evidence="1 2">
    <name type="scientific">Pseudomonas gingeri</name>
    <dbReference type="NCBI Taxonomy" id="117681"/>
    <lineage>
        <taxon>Bacteria</taxon>
        <taxon>Pseudomonadati</taxon>
        <taxon>Pseudomonadota</taxon>
        <taxon>Gammaproteobacteria</taxon>
        <taxon>Pseudomonadales</taxon>
        <taxon>Pseudomonadaceae</taxon>
        <taxon>Pseudomonas</taxon>
    </lineage>
</organism>
<comment type="caution">
    <text evidence="1">The sequence shown here is derived from an EMBL/GenBank/DDBJ whole genome shotgun (WGS) entry which is preliminary data.</text>
</comment>
<dbReference type="EMBL" id="JACAQE010000007">
    <property type="protein sequence ID" value="NWC16226.1"/>
    <property type="molecule type" value="Genomic_DNA"/>
</dbReference>